<organism evidence="2">
    <name type="scientific">marine sediment metagenome</name>
    <dbReference type="NCBI Taxonomy" id="412755"/>
    <lineage>
        <taxon>unclassified sequences</taxon>
        <taxon>metagenomes</taxon>
        <taxon>ecological metagenomes</taxon>
    </lineage>
</organism>
<gene>
    <name evidence="2" type="ORF">LCGC14_2912820</name>
</gene>
<evidence type="ECO:0000313" key="2">
    <source>
        <dbReference type="EMBL" id="KKK71547.1"/>
    </source>
</evidence>
<feature type="non-terminal residue" evidence="2">
    <location>
        <position position="1"/>
    </location>
</feature>
<comment type="caution">
    <text evidence="2">The sequence shown here is derived from an EMBL/GenBank/DDBJ whole genome shotgun (WGS) entry which is preliminary data.</text>
</comment>
<evidence type="ECO:0000256" key="1">
    <source>
        <dbReference type="SAM" id="Coils"/>
    </source>
</evidence>
<name>A0A0F8XR58_9ZZZZ</name>
<protein>
    <submittedName>
        <fullName evidence="2">Uncharacterized protein</fullName>
    </submittedName>
</protein>
<accession>A0A0F8XR58</accession>
<dbReference type="EMBL" id="LAZR01057684">
    <property type="protein sequence ID" value="KKK71547.1"/>
    <property type="molecule type" value="Genomic_DNA"/>
</dbReference>
<feature type="coiled-coil region" evidence="1">
    <location>
        <begin position="20"/>
        <end position="47"/>
    </location>
</feature>
<reference evidence="2" key="1">
    <citation type="journal article" date="2015" name="Nature">
        <title>Complex archaea that bridge the gap between prokaryotes and eukaryotes.</title>
        <authorList>
            <person name="Spang A."/>
            <person name="Saw J.H."/>
            <person name="Jorgensen S.L."/>
            <person name="Zaremba-Niedzwiedzka K."/>
            <person name="Martijn J."/>
            <person name="Lind A.E."/>
            <person name="van Eijk R."/>
            <person name="Schleper C."/>
            <person name="Guy L."/>
            <person name="Ettema T.J."/>
        </authorList>
    </citation>
    <scope>NUCLEOTIDE SEQUENCE</scope>
</reference>
<sequence>AYLPALSDAQQPWSDPIEFLAQAIASGRDLEEQAKALETTLRAANVRSLARLASVLEASFARHQGGALRLVGLFRAVFNGVALSPYTQFADALVGLIVDLADAKWFGPPRALDVLGYMLRNLCRHLTAFDLTLFHNFGANYPDALFLEALLAAYLTLTERNPELIFKAGPAPGVDRLVIVADYAEISRFLGQDLDQPVLSQRGILKLIHHDISVALAIELAYFGKLFHQPGRLNNKVVEVHGIEKLEPLGIFGKEISILLAVLIPGCAGLDSGKNIAQALGVQAVPRKSHVPGGFCCKSNSPAEIKKVLVVNIVCGV</sequence>
<proteinExistence type="predicted"/>
<keyword evidence="1" id="KW-0175">Coiled coil</keyword>
<dbReference type="AlphaFoldDB" id="A0A0F8XR58"/>